<sequence length="62" mass="7083">CQLITALDSKGMEKRRALRSTTKLSKLRQVSWWCGKPEATCGKLYLKCCSGMCNKANWKCLR</sequence>
<reference evidence="1" key="1">
    <citation type="submission" date="2002-02" db="EMBL/GenBank/DDBJ databases">
        <title>Convergent evolution of venoms and feeding ecologies among polyphyletic piscivorous Conus species.</title>
        <authorList>
            <person name="Duda T.F. Jr."/>
            <person name="Palumbi S.R."/>
        </authorList>
    </citation>
    <scope>NUCLEOTIDE SEQUENCE</scope>
    <source>
        <strain evidence="1">Tulipa-1</strain>
    </source>
</reference>
<accession>Q71KS8</accession>
<evidence type="ECO:0000313" key="1">
    <source>
        <dbReference type="EMBL" id="AAQ05868.1"/>
    </source>
</evidence>
<name>Q71KS8_CONTU</name>
<feature type="non-terminal residue" evidence="1">
    <location>
        <position position="1"/>
    </location>
</feature>
<organism evidence="1">
    <name type="scientific">Conus tulipa</name>
    <name type="common">Fish-hunting cone snail</name>
    <name type="synonym">Tulip cone</name>
    <dbReference type="NCBI Taxonomy" id="6495"/>
    <lineage>
        <taxon>Eukaryota</taxon>
        <taxon>Metazoa</taxon>
        <taxon>Spiralia</taxon>
        <taxon>Lophotrochozoa</taxon>
        <taxon>Mollusca</taxon>
        <taxon>Gastropoda</taxon>
        <taxon>Caenogastropoda</taxon>
        <taxon>Neogastropoda</taxon>
        <taxon>Conoidea</taxon>
        <taxon>Conidae</taxon>
        <taxon>Conus</taxon>
        <taxon>Gastridium</taxon>
    </lineage>
</organism>
<protein>
    <submittedName>
        <fullName evidence="1">Four-loop conotoxin preproprotein</fullName>
    </submittedName>
</protein>
<dbReference type="EMBL" id="AF480316">
    <property type="protein sequence ID" value="AAQ05868.1"/>
    <property type="molecule type" value="mRNA"/>
</dbReference>
<dbReference type="AlphaFoldDB" id="Q71KS8"/>
<proteinExistence type="evidence at transcript level"/>
<dbReference type="ConoServer" id="850">
    <property type="toxin name" value="T6.1 precursor"/>
</dbReference>